<dbReference type="CDD" id="cd00067">
    <property type="entry name" value="GAL4"/>
    <property type="match status" value="1"/>
</dbReference>
<evidence type="ECO:0000256" key="7">
    <source>
        <dbReference type="SAM" id="MobiDB-lite"/>
    </source>
</evidence>
<keyword evidence="5" id="KW-0804">Transcription</keyword>
<dbReference type="PROSITE" id="PS00463">
    <property type="entry name" value="ZN2_CY6_FUNGAL_1"/>
    <property type="match status" value="1"/>
</dbReference>
<evidence type="ECO:0000256" key="1">
    <source>
        <dbReference type="ARBA" id="ARBA00022723"/>
    </source>
</evidence>
<dbReference type="OrthoDB" id="3598904at2759"/>
<keyword evidence="1" id="KW-0479">Metal-binding</keyword>
<gene>
    <name evidence="9" type="ORF">K458DRAFT_331071</name>
</gene>
<dbReference type="Pfam" id="PF11951">
    <property type="entry name" value="Fungal_trans_2"/>
    <property type="match status" value="1"/>
</dbReference>
<dbReference type="Proteomes" id="UP000799291">
    <property type="component" value="Unassembled WGS sequence"/>
</dbReference>
<keyword evidence="2" id="KW-0862">Zinc</keyword>
<feature type="region of interest" description="Disordered" evidence="7">
    <location>
        <begin position="1"/>
        <end position="22"/>
    </location>
</feature>
<dbReference type="InterPro" id="IPR052360">
    <property type="entry name" value="Transcr_Regulatory_Proteins"/>
</dbReference>
<dbReference type="Pfam" id="PF00172">
    <property type="entry name" value="Zn_clus"/>
    <property type="match status" value="1"/>
</dbReference>
<dbReference type="InterPro" id="IPR036864">
    <property type="entry name" value="Zn2-C6_fun-type_DNA-bd_sf"/>
</dbReference>
<keyword evidence="6" id="KW-0539">Nucleus</keyword>
<dbReference type="GO" id="GO:0000981">
    <property type="term" value="F:DNA-binding transcription factor activity, RNA polymerase II-specific"/>
    <property type="evidence" value="ECO:0007669"/>
    <property type="project" value="InterPro"/>
</dbReference>
<dbReference type="PROSITE" id="PS50048">
    <property type="entry name" value="ZN2_CY6_FUNGAL_2"/>
    <property type="match status" value="1"/>
</dbReference>
<sequence length="546" mass="61513">MMVAQRQPDRGANPKPRVRTWRPKSTTGCLTCKIRRVKCDEAKPSCNRCSSTGRKCDGYASPPQPASFPMATSPVTSVSPSHPLSCGRFASKEEGESFDFFMKYAVRDLCGFFNSPFWQRELLQATHYHPAIRHGVIAVGAMHRRYASGEDCAAADKVSDKQLTFALEQTNKAIQELTKSPEAASVTETQLKTIMTCCILFSTLACLHCEQQEALNHIRCGLKLMKELIGMVMCLEDPFASLYSHPVTLKSLRQTFLGLNVQALSMMSSTDLAHWEIIPAYFLENCPTFLTPWVSLECTQHYFESLLSNVLAFIQGTMELPSADSLETTDENVSEFVFAQLQQRFHTGIARLHRTFPDVYSRTADADAISVRLICAQVELFLMMTSPEGVRGDRFDDEGPFEVLMDLVVRLEELRVRHQEFAGGGFPRPVYSSTHGPSYTLFLVATRAPTLQLRKKAIGILLKNPRRDGLWDGPWAGMIAQEAMTLEENAARKVLGSEAVEQQIPSQFRIREIRFSYPGPKKVTVEFWNERAIERGERGWIKHFTK</sequence>
<feature type="domain" description="Zn(2)-C6 fungal-type" evidence="8">
    <location>
        <begin position="28"/>
        <end position="56"/>
    </location>
</feature>
<proteinExistence type="predicted"/>
<dbReference type="InterPro" id="IPR001138">
    <property type="entry name" value="Zn2Cys6_DnaBD"/>
</dbReference>
<evidence type="ECO:0000256" key="5">
    <source>
        <dbReference type="ARBA" id="ARBA00023163"/>
    </source>
</evidence>
<evidence type="ECO:0000256" key="3">
    <source>
        <dbReference type="ARBA" id="ARBA00023015"/>
    </source>
</evidence>
<evidence type="ECO:0000256" key="4">
    <source>
        <dbReference type="ARBA" id="ARBA00023125"/>
    </source>
</evidence>
<organism evidence="9 10">
    <name type="scientific">Lentithecium fluviatile CBS 122367</name>
    <dbReference type="NCBI Taxonomy" id="1168545"/>
    <lineage>
        <taxon>Eukaryota</taxon>
        <taxon>Fungi</taxon>
        <taxon>Dikarya</taxon>
        <taxon>Ascomycota</taxon>
        <taxon>Pezizomycotina</taxon>
        <taxon>Dothideomycetes</taxon>
        <taxon>Pleosporomycetidae</taxon>
        <taxon>Pleosporales</taxon>
        <taxon>Massarineae</taxon>
        <taxon>Lentitheciaceae</taxon>
        <taxon>Lentithecium</taxon>
    </lineage>
</organism>
<reference evidence="9" key="1">
    <citation type="journal article" date="2020" name="Stud. Mycol.">
        <title>101 Dothideomycetes genomes: a test case for predicting lifestyles and emergence of pathogens.</title>
        <authorList>
            <person name="Haridas S."/>
            <person name="Albert R."/>
            <person name="Binder M."/>
            <person name="Bloem J."/>
            <person name="Labutti K."/>
            <person name="Salamov A."/>
            <person name="Andreopoulos B."/>
            <person name="Baker S."/>
            <person name="Barry K."/>
            <person name="Bills G."/>
            <person name="Bluhm B."/>
            <person name="Cannon C."/>
            <person name="Castanera R."/>
            <person name="Culley D."/>
            <person name="Daum C."/>
            <person name="Ezra D."/>
            <person name="Gonzalez J."/>
            <person name="Henrissat B."/>
            <person name="Kuo A."/>
            <person name="Liang C."/>
            <person name="Lipzen A."/>
            <person name="Lutzoni F."/>
            <person name="Magnuson J."/>
            <person name="Mondo S."/>
            <person name="Nolan M."/>
            <person name="Ohm R."/>
            <person name="Pangilinan J."/>
            <person name="Park H.-J."/>
            <person name="Ramirez L."/>
            <person name="Alfaro M."/>
            <person name="Sun H."/>
            <person name="Tritt A."/>
            <person name="Yoshinaga Y."/>
            <person name="Zwiers L.-H."/>
            <person name="Turgeon B."/>
            <person name="Goodwin S."/>
            <person name="Spatafora J."/>
            <person name="Crous P."/>
            <person name="Grigoriev I."/>
        </authorList>
    </citation>
    <scope>NUCLEOTIDE SEQUENCE</scope>
    <source>
        <strain evidence="9">CBS 122367</strain>
    </source>
</reference>
<dbReference type="AlphaFoldDB" id="A0A6G1JDV9"/>
<evidence type="ECO:0000256" key="2">
    <source>
        <dbReference type="ARBA" id="ARBA00022833"/>
    </source>
</evidence>
<dbReference type="EMBL" id="MU005573">
    <property type="protein sequence ID" value="KAF2688618.1"/>
    <property type="molecule type" value="Genomic_DNA"/>
</dbReference>
<dbReference type="InterPro" id="IPR021858">
    <property type="entry name" value="Fun_TF"/>
</dbReference>
<evidence type="ECO:0000313" key="9">
    <source>
        <dbReference type="EMBL" id="KAF2688618.1"/>
    </source>
</evidence>
<dbReference type="PANTHER" id="PTHR36206:SF12">
    <property type="entry name" value="ASPERCRYPTIN BIOSYNTHESIS CLUSTER-SPECIFIC TRANSCRIPTION REGULATOR ATNN-RELATED"/>
    <property type="match status" value="1"/>
</dbReference>
<accession>A0A6G1JDV9</accession>
<keyword evidence="4" id="KW-0238">DNA-binding</keyword>
<evidence type="ECO:0000259" key="8">
    <source>
        <dbReference type="PROSITE" id="PS50048"/>
    </source>
</evidence>
<evidence type="ECO:0000313" key="10">
    <source>
        <dbReference type="Proteomes" id="UP000799291"/>
    </source>
</evidence>
<keyword evidence="10" id="KW-1185">Reference proteome</keyword>
<keyword evidence="3" id="KW-0805">Transcription regulation</keyword>
<protein>
    <recommendedName>
        <fullName evidence="8">Zn(2)-C6 fungal-type domain-containing protein</fullName>
    </recommendedName>
</protein>
<dbReference type="Gene3D" id="4.10.240.10">
    <property type="entry name" value="Zn(2)-C6 fungal-type DNA-binding domain"/>
    <property type="match status" value="1"/>
</dbReference>
<dbReference type="PANTHER" id="PTHR36206">
    <property type="entry name" value="ASPERCRYPTIN BIOSYNTHESIS CLUSTER-SPECIFIC TRANSCRIPTION REGULATOR ATNN-RELATED"/>
    <property type="match status" value="1"/>
</dbReference>
<name>A0A6G1JDV9_9PLEO</name>
<dbReference type="GO" id="GO:0008270">
    <property type="term" value="F:zinc ion binding"/>
    <property type="evidence" value="ECO:0007669"/>
    <property type="project" value="InterPro"/>
</dbReference>
<dbReference type="GO" id="GO:0003677">
    <property type="term" value="F:DNA binding"/>
    <property type="evidence" value="ECO:0007669"/>
    <property type="project" value="UniProtKB-KW"/>
</dbReference>
<dbReference type="SUPFAM" id="SSF57701">
    <property type="entry name" value="Zn2/Cys6 DNA-binding domain"/>
    <property type="match status" value="1"/>
</dbReference>
<evidence type="ECO:0000256" key="6">
    <source>
        <dbReference type="ARBA" id="ARBA00023242"/>
    </source>
</evidence>
<dbReference type="SMART" id="SM00066">
    <property type="entry name" value="GAL4"/>
    <property type="match status" value="1"/>
</dbReference>